<evidence type="ECO:0000313" key="8">
    <source>
        <dbReference type="Proteomes" id="UP000242146"/>
    </source>
</evidence>
<dbReference type="FunFam" id="1.10.220.150:FF:000009">
    <property type="entry name" value="stromal membrane-associated protein 1 isoform X1"/>
    <property type="match status" value="1"/>
</dbReference>
<dbReference type="PANTHER" id="PTHR45705:SF1">
    <property type="entry name" value="FI20236P1"/>
    <property type="match status" value="1"/>
</dbReference>
<dbReference type="Gene3D" id="1.10.220.150">
    <property type="entry name" value="Arf GTPase activating protein"/>
    <property type="match status" value="1"/>
</dbReference>
<comment type="caution">
    <text evidence="7">The sequence shown here is derived from an EMBL/GenBank/DDBJ whole genome shotgun (WGS) entry which is preliminary data.</text>
</comment>
<evidence type="ECO:0000256" key="2">
    <source>
        <dbReference type="ARBA" id="ARBA00022723"/>
    </source>
</evidence>
<dbReference type="InterPro" id="IPR038508">
    <property type="entry name" value="ArfGAP_dom_sf"/>
</dbReference>
<dbReference type="InterPro" id="IPR001164">
    <property type="entry name" value="ArfGAP_dom"/>
</dbReference>
<evidence type="ECO:0000256" key="1">
    <source>
        <dbReference type="ARBA" id="ARBA00022468"/>
    </source>
</evidence>
<evidence type="ECO:0000256" key="4">
    <source>
        <dbReference type="ARBA" id="ARBA00022833"/>
    </source>
</evidence>
<dbReference type="PANTHER" id="PTHR45705">
    <property type="entry name" value="FI20236P1"/>
    <property type="match status" value="1"/>
</dbReference>
<dbReference type="GO" id="GO:0008270">
    <property type="term" value="F:zinc ion binding"/>
    <property type="evidence" value="ECO:0007669"/>
    <property type="project" value="UniProtKB-KW"/>
</dbReference>
<dbReference type="Pfam" id="PF01412">
    <property type="entry name" value="ArfGap"/>
    <property type="match status" value="1"/>
</dbReference>
<evidence type="ECO:0000256" key="5">
    <source>
        <dbReference type="PROSITE-ProRule" id="PRU00288"/>
    </source>
</evidence>
<name>A0A1X2GP87_9FUNG</name>
<gene>
    <name evidence="7" type="ORF">DM01DRAFT_1283328</name>
</gene>
<keyword evidence="4" id="KW-0862">Zinc</keyword>
<dbReference type="AlphaFoldDB" id="A0A1X2GP87"/>
<dbReference type="OrthoDB" id="10266696at2759"/>
<dbReference type="PROSITE" id="PS50115">
    <property type="entry name" value="ARFGAP"/>
    <property type="match status" value="1"/>
</dbReference>
<dbReference type="SMART" id="SM00105">
    <property type="entry name" value="ArfGap"/>
    <property type="match status" value="1"/>
</dbReference>
<keyword evidence="2" id="KW-0479">Metal-binding</keyword>
<dbReference type="InterPro" id="IPR051718">
    <property type="entry name" value="ARF_GTPase-activating"/>
</dbReference>
<dbReference type="CDD" id="cd08204">
    <property type="entry name" value="ArfGap"/>
    <property type="match status" value="1"/>
</dbReference>
<dbReference type="Proteomes" id="UP000242146">
    <property type="component" value="Unassembled WGS sequence"/>
</dbReference>
<protein>
    <submittedName>
        <fullName evidence="7">ArfGap-domain-containing protein</fullName>
    </submittedName>
</protein>
<dbReference type="GO" id="GO:0005096">
    <property type="term" value="F:GTPase activator activity"/>
    <property type="evidence" value="ECO:0007669"/>
    <property type="project" value="UniProtKB-KW"/>
</dbReference>
<dbReference type="SUPFAM" id="SSF57863">
    <property type="entry name" value="ArfGap/RecO-like zinc finger"/>
    <property type="match status" value="1"/>
</dbReference>
<organism evidence="7 8">
    <name type="scientific">Hesseltinella vesiculosa</name>
    <dbReference type="NCBI Taxonomy" id="101127"/>
    <lineage>
        <taxon>Eukaryota</taxon>
        <taxon>Fungi</taxon>
        <taxon>Fungi incertae sedis</taxon>
        <taxon>Mucoromycota</taxon>
        <taxon>Mucoromycotina</taxon>
        <taxon>Mucoromycetes</taxon>
        <taxon>Mucorales</taxon>
        <taxon>Cunninghamellaceae</taxon>
        <taxon>Hesseltinella</taxon>
    </lineage>
</organism>
<feature type="domain" description="Arf-GAP" evidence="6">
    <location>
        <begin position="18"/>
        <end position="136"/>
    </location>
</feature>
<evidence type="ECO:0000256" key="3">
    <source>
        <dbReference type="ARBA" id="ARBA00022771"/>
    </source>
</evidence>
<evidence type="ECO:0000313" key="7">
    <source>
        <dbReference type="EMBL" id="ORX58321.1"/>
    </source>
</evidence>
<proteinExistence type="predicted"/>
<dbReference type="STRING" id="101127.A0A1X2GP87"/>
<keyword evidence="3 5" id="KW-0863">Zinc-finger</keyword>
<accession>A0A1X2GP87</accession>
<keyword evidence="8" id="KW-1185">Reference proteome</keyword>
<reference evidence="7 8" key="1">
    <citation type="submission" date="2016-07" db="EMBL/GenBank/DDBJ databases">
        <title>Pervasive Adenine N6-methylation of Active Genes in Fungi.</title>
        <authorList>
            <consortium name="DOE Joint Genome Institute"/>
            <person name="Mondo S.J."/>
            <person name="Dannebaum R.O."/>
            <person name="Kuo R.C."/>
            <person name="Labutti K."/>
            <person name="Haridas S."/>
            <person name="Kuo A."/>
            <person name="Salamov A."/>
            <person name="Ahrendt S.R."/>
            <person name="Lipzen A."/>
            <person name="Sullivan W."/>
            <person name="Andreopoulos W.B."/>
            <person name="Clum A."/>
            <person name="Lindquist E."/>
            <person name="Daum C."/>
            <person name="Ramamoorthy G.K."/>
            <person name="Gryganskyi A."/>
            <person name="Culley D."/>
            <person name="Magnuson J.K."/>
            <person name="James T.Y."/>
            <person name="O'Malley M.A."/>
            <person name="Stajich J.E."/>
            <person name="Spatafora J.W."/>
            <person name="Visel A."/>
            <person name="Grigoriev I.V."/>
        </authorList>
    </citation>
    <scope>NUCLEOTIDE SEQUENCE [LARGE SCALE GENOMIC DNA]</scope>
    <source>
        <strain evidence="7 8">NRRL 3301</strain>
    </source>
</reference>
<dbReference type="GO" id="GO:0005737">
    <property type="term" value="C:cytoplasm"/>
    <property type="evidence" value="ECO:0007669"/>
    <property type="project" value="TreeGrafter"/>
</dbReference>
<dbReference type="PRINTS" id="PR00405">
    <property type="entry name" value="REVINTRACTNG"/>
</dbReference>
<dbReference type="EMBL" id="MCGT01000007">
    <property type="protein sequence ID" value="ORX58321.1"/>
    <property type="molecule type" value="Genomic_DNA"/>
</dbReference>
<keyword evidence="1" id="KW-0343">GTPase activation</keyword>
<sequence length="161" mass="18826">MSSRYVRVADKELNDKHTAIFNELLQREDNQVCADCNRKDPRWASWNLGIFICIRCSGIHRSLGVHVSKVKSVDLDTWLPEQMENMIKWGNGRANSYWEDRLTDAIPKDTNQMHSWIQMKYVQKRWISSDTIPDDPSQLPIKVKTAASMPNHLPMVPFFFF</sequence>
<dbReference type="InterPro" id="IPR037278">
    <property type="entry name" value="ARFGAP/RecO"/>
</dbReference>
<evidence type="ECO:0000259" key="6">
    <source>
        <dbReference type="PROSITE" id="PS50115"/>
    </source>
</evidence>